<evidence type="ECO:0000256" key="1">
    <source>
        <dbReference type="SAM" id="MobiDB-lite"/>
    </source>
</evidence>
<keyword evidence="2" id="KW-0732">Signal</keyword>
<feature type="compositionally biased region" description="Basic residues" evidence="1">
    <location>
        <begin position="147"/>
        <end position="157"/>
    </location>
</feature>
<feature type="signal peptide" evidence="2">
    <location>
        <begin position="1"/>
        <end position="22"/>
    </location>
</feature>
<feature type="region of interest" description="Disordered" evidence="1">
    <location>
        <begin position="44"/>
        <end position="189"/>
    </location>
</feature>
<feature type="chain" id="PRO_5002046339" evidence="2">
    <location>
        <begin position="23"/>
        <end position="189"/>
    </location>
</feature>
<feature type="compositionally biased region" description="Basic residues" evidence="1">
    <location>
        <begin position="103"/>
        <end position="114"/>
    </location>
</feature>
<evidence type="ECO:0000313" key="3">
    <source>
        <dbReference type="EMBL" id="JAD84361.1"/>
    </source>
</evidence>
<reference evidence="3" key="1">
    <citation type="submission" date="2014-09" db="EMBL/GenBank/DDBJ databases">
        <authorList>
            <person name="Magalhaes I.L.F."/>
            <person name="Oliveira U."/>
            <person name="Santos F.R."/>
            <person name="Vidigal T.H.D.A."/>
            <person name="Brescovit A.D."/>
            <person name="Santos A.J."/>
        </authorList>
    </citation>
    <scope>NUCLEOTIDE SEQUENCE</scope>
    <source>
        <tissue evidence="3">Shoot tissue taken approximately 20 cm above the soil surface</tissue>
    </source>
</reference>
<dbReference type="EMBL" id="GBRH01213534">
    <property type="protein sequence ID" value="JAD84361.1"/>
    <property type="molecule type" value="Transcribed_RNA"/>
</dbReference>
<feature type="compositionally biased region" description="Low complexity" evidence="1">
    <location>
        <begin position="137"/>
        <end position="146"/>
    </location>
</feature>
<feature type="compositionally biased region" description="Low complexity" evidence="1">
    <location>
        <begin position="88"/>
        <end position="99"/>
    </location>
</feature>
<organism evidence="3">
    <name type="scientific">Arundo donax</name>
    <name type="common">Giant reed</name>
    <name type="synonym">Donax arundinaceus</name>
    <dbReference type="NCBI Taxonomy" id="35708"/>
    <lineage>
        <taxon>Eukaryota</taxon>
        <taxon>Viridiplantae</taxon>
        <taxon>Streptophyta</taxon>
        <taxon>Embryophyta</taxon>
        <taxon>Tracheophyta</taxon>
        <taxon>Spermatophyta</taxon>
        <taxon>Magnoliopsida</taxon>
        <taxon>Liliopsida</taxon>
        <taxon>Poales</taxon>
        <taxon>Poaceae</taxon>
        <taxon>PACMAD clade</taxon>
        <taxon>Arundinoideae</taxon>
        <taxon>Arundineae</taxon>
        <taxon>Arundo</taxon>
    </lineage>
</organism>
<accession>A0A0A9D961</accession>
<sequence length="189" mass="20603">MGKKRAAVGAVMAPVFPFLAAAAEPDHFSDYGFDPQLLRFFYQPEAQRPSTRRHQYQQPPESTRFKLDKPISSSNAAGGGAPPPPPRSSSSSPAAASPSPYGPRRRLRERHRGMHMLGAGHAVRPPCRGRARRRVVGDAVRQPQGRQPRRRRQRGRRSSSSDAHLPRDVNEQPSPAPAVPPGGGSAVSR</sequence>
<proteinExistence type="predicted"/>
<name>A0A0A9D961_ARUDO</name>
<evidence type="ECO:0000256" key="2">
    <source>
        <dbReference type="SAM" id="SignalP"/>
    </source>
</evidence>
<protein>
    <submittedName>
        <fullName evidence="3">Uncharacterized protein</fullName>
    </submittedName>
</protein>
<reference evidence="3" key="2">
    <citation type="journal article" date="2015" name="Data Brief">
        <title>Shoot transcriptome of the giant reed, Arundo donax.</title>
        <authorList>
            <person name="Barrero R.A."/>
            <person name="Guerrero F.D."/>
            <person name="Moolhuijzen P."/>
            <person name="Goolsby J.A."/>
            <person name="Tidwell J."/>
            <person name="Bellgard S.E."/>
            <person name="Bellgard M.I."/>
        </authorList>
    </citation>
    <scope>NUCLEOTIDE SEQUENCE</scope>
    <source>
        <tissue evidence="3">Shoot tissue taken approximately 20 cm above the soil surface</tissue>
    </source>
</reference>
<dbReference type="AlphaFoldDB" id="A0A0A9D961"/>